<keyword evidence="5 6" id="KW-0012">Acyltransferase</keyword>
<keyword evidence="4 5" id="KW-0472">Membrane</keyword>
<feature type="transmembrane region" description="Helical" evidence="5">
    <location>
        <begin position="316"/>
        <end position="338"/>
    </location>
</feature>
<dbReference type="GO" id="GO:0032216">
    <property type="term" value="F:glucosaminyl-phosphatidylinositol O-acyltransferase activity"/>
    <property type="evidence" value="ECO:0007669"/>
    <property type="project" value="TreeGrafter"/>
</dbReference>
<feature type="transmembrane region" description="Helical" evidence="5">
    <location>
        <begin position="421"/>
        <end position="442"/>
    </location>
</feature>
<evidence type="ECO:0000313" key="7">
    <source>
        <dbReference type="Proteomes" id="UP000597762"/>
    </source>
</evidence>
<dbReference type="GO" id="GO:0006506">
    <property type="term" value="P:GPI anchor biosynthetic process"/>
    <property type="evidence" value="ECO:0007669"/>
    <property type="project" value="UniProtKB-UniPathway"/>
</dbReference>
<dbReference type="GO" id="GO:0005789">
    <property type="term" value="C:endoplasmic reticulum membrane"/>
    <property type="evidence" value="ECO:0007669"/>
    <property type="project" value="UniProtKB-SubCell"/>
</dbReference>
<dbReference type="InterPro" id="IPR009447">
    <property type="entry name" value="PIGW/GWT1"/>
</dbReference>
<dbReference type="PIRSF" id="PIRSF017321">
    <property type="entry name" value="GWT1"/>
    <property type="match status" value="1"/>
</dbReference>
<comment type="function">
    <text evidence="5">A acetyltransferase, which acetylates the inositol ring of phosphatidylinositol during biosynthesis of GPI-anchor.</text>
</comment>
<evidence type="ECO:0000256" key="1">
    <source>
        <dbReference type="ARBA" id="ARBA00004141"/>
    </source>
</evidence>
<gene>
    <name evidence="6" type="ORF">SPHA_24611</name>
</gene>
<proteinExistence type="inferred from homology"/>
<dbReference type="UniPathway" id="UPA00196"/>
<keyword evidence="2 5" id="KW-0812">Transmembrane</keyword>
<keyword evidence="7" id="KW-1185">Reference proteome</keyword>
<dbReference type="PANTHER" id="PTHR20661:SF0">
    <property type="entry name" value="PHOSPHATIDYLINOSITOL-GLYCAN BIOSYNTHESIS CLASS W PROTEIN"/>
    <property type="match status" value="1"/>
</dbReference>
<dbReference type="EMBL" id="CAHIKZ030000921">
    <property type="protein sequence ID" value="CAE1245183.1"/>
    <property type="molecule type" value="Genomic_DNA"/>
</dbReference>
<sequence length="452" mass="51123">MSVLPATVIFRDCLYLVLPSLANSSFKFLFDFLIVVVISELSFTLFSDHALLVLSLTFLSIVLLLTTFASDAREMFKNLLHSSNLLHKPVFLSQNRNQHLKFISYARACINVATAICILAVDFRFYPRRFAKTETFGTGVMDTGVGLFVISNALVAPEARQKTVRNRSFLDKMSMLFLSIKSCVPLLTLGLSRVMVIKRIDYQEHVSEYGTHWNFFFTLAAVKIFSTFFFCFVSSTYSWLVSIIVGVAYQWYLQCGLQEYILHGWDGQGSRTGLFDANREGIFSSFGYVVLYFAGIQLGCYIFVIRKSFLHWIKCLQGLTALSVGCWISLPVCCHIIGPISRRLANLPYVIWIIGLCSMVLAIFLAADLFTMLLTFTQNDAKKPNRKQKKTSSVKNSKICQIPSKSENSICLMDAINYNGLVFFLTSNLLTGALNLYLLWFAGKYHVFLLIS</sequence>
<reference evidence="6" key="1">
    <citation type="submission" date="2021-01" db="EMBL/GenBank/DDBJ databases">
        <authorList>
            <person name="Li R."/>
            <person name="Bekaert M."/>
        </authorList>
    </citation>
    <scope>NUCLEOTIDE SEQUENCE</scope>
    <source>
        <strain evidence="6">Farmed</strain>
    </source>
</reference>
<evidence type="ECO:0000313" key="6">
    <source>
        <dbReference type="EMBL" id="CAE1245183.1"/>
    </source>
</evidence>
<evidence type="ECO:0000256" key="5">
    <source>
        <dbReference type="RuleBase" id="RU280819"/>
    </source>
</evidence>
<feature type="transmembrane region" description="Helical" evidence="5">
    <location>
        <begin position="176"/>
        <end position="195"/>
    </location>
</feature>
<dbReference type="Proteomes" id="UP000597762">
    <property type="component" value="Unassembled WGS sequence"/>
</dbReference>
<feature type="transmembrane region" description="Helical" evidence="5">
    <location>
        <begin position="350"/>
        <end position="376"/>
    </location>
</feature>
<feature type="transmembrane region" description="Helical" evidence="5">
    <location>
        <begin position="240"/>
        <end position="262"/>
    </location>
</feature>
<feature type="transmembrane region" description="Helical" evidence="5">
    <location>
        <begin position="215"/>
        <end position="233"/>
    </location>
</feature>
<keyword evidence="5" id="KW-0337">GPI-anchor biosynthesis</keyword>
<feature type="transmembrane region" description="Helical" evidence="5">
    <location>
        <begin position="135"/>
        <end position="155"/>
    </location>
</feature>
<comment type="similarity">
    <text evidence="5">Belongs to the PIGW family.</text>
</comment>
<dbReference type="AlphaFoldDB" id="A0A812BV90"/>
<dbReference type="PANTHER" id="PTHR20661">
    <property type="entry name" value="PHOSPHATIDYLINOSITOL-GLYCAN BIOSYNTHESIS CLASS W PROTEIN"/>
    <property type="match status" value="1"/>
</dbReference>
<comment type="caution">
    <text evidence="6">The sequence shown here is derived from an EMBL/GenBank/DDBJ whole genome shotgun (WGS) entry which is preliminary data.</text>
</comment>
<feature type="transmembrane region" description="Helical" evidence="5">
    <location>
        <begin position="282"/>
        <end position="304"/>
    </location>
</feature>
<feature type="transmembrane region" description="Helical" evidence="5">
    <location>
        <begin position="102"/>
        <end position="123"/>
    </location>
</feature>
<protein>
    <recommendedName>
        <fullName evidence="5">Phosphatidylinositol-glycan biosynthesis class W protein</fullName>
        <ecNumber evidence="5">2.3.-.-</ecNumber>
    </recommendedName>
</protein>
<dbReference type="EC" id="2.3.-.-" evidence="5"/>
<dbReference type="GO" id="GO:0072659">
    <property type="term" value="P:protein localization to plasma membrane"/>
    <property type="evidence" value="ECO:0007669"/>
    <property type="project" value="TreeGrafter"/>
</dbReference>
<comment type="subcellular location">
    <subcellularLocation>
        <location evidence="5">Endoplasmic reticulum membrane</location>
        <topology evidence="5">Multi-pass membrane protein</topology>
    </subcellularLocation>
    <subcellularLocation>
        <location evidence="1">Membrane</location>
        <topology evidence="1">Multi-pass membrane protein</topology>
    </subcellularLocation>
</comment>
<evidence type="ECO:0000256" key="4">
    <source>
        <dbReference type="ARBA" id="ARBA00023136"/>
    </source>
</evidence>
<comment type="pathway">
    <text evidence="5">Glycolipid biosynthesis; glycosylphosphatidylinositol-anchor biosynthesis.</text>
</comment>
<keyword evidence="5" id="KW-0256">Endoplasmic reticulum</keyword>
<name>A0A812BV90_ACAPH</name>
<dbReference type="Pfam" id="PF06423">
    <property type="entry name" value="GWT1"/>
    <property type="match status" value="1"/>
</dbReference>
<accession>A0A812BV90</accession>
<dbReference type="OrthoDB" id="15270at2759"/>
<evidence type="ECO:0000256" key="3">
    <source>
        <dbReference type="ARBA" id="ARBA00022989"/>
    </source>
</evidence>
<organism evidence="6 7">
    <name type="scientific">Acanthosepion pharaonis</name>
    <name type="common">Pharaoh cuttlefish</name>
    <name type="synonym">Sepia pharaonis</name>
    <dbReference type="NCBI Taxonomy" id="158019"/>
    <lineage>
        <taxon>Eukaryota</taxon>
        <taxon>Metazoa</taxon>
        <taxon>Spiralia</taxon>
        <taxon>Lophotrochozoa</taxon>
        <taxon>Mollusca</taxon>
        <taxon>Cephalopoda</taxon>
        <taxon>Coleoidea</taxon>
        <taxon>Decapodiformes</taxon>
        <taxon>Sepiida</taxon>
        <taxon>Sepiina</taxon>
        <taxon>Sepiidae</taxon>
        <taxon>Acanthosepion</taxon>
    </lineage>
</organism>
<evidence type="ECO:0000256" key="2">
    <source>
        <dbReference type="ARBA" id="ARBA00022692"/>
    </source>
</evidence>
<keyword evidence="5 6" id="KW-0808">Transferase</keyword>
<keyword evidence="3 5" id="KW-1133">Transmembrane helix</keyword>
<feature type="transmembrane region" description="Helical" evidence="5">
    <location>
        <begin position="52"/>
        <end position="70"/>
    </location>
</feature>